<organism evidence="3 4">
    <name type="scientific">Trifolium medium</name>
    <dbReference type="NCBI Taxonomy" id="97028"/>
    <lineage>
        <taxon>Eukaryota</taxon>
        <taxon>Viridiplantae</taxon>
        <taxon>Streptophyta</taxon>
        <taxon>Embryophyta</taxon>
        <taxon>Tracheophyta</taxon>
        <taxon>Spermatophyta</taxon>
        <taxon>Magnoliopsida</taxon>
        <taxon>eudicotyledons</taxon>
        <taxon>Gunneridae</taxon>
        <taxon>Pentapetalae</taxon>
        <taxon>rosids</taxon>
        <taxon>fabids</taxon>
        <taxon>Fabales</taxon>
        <taxon>Fabaceae</taxon>
        <taxon>Papilionoideae</taxon>
        <taxon>50 kb inversion clade</taxon>
        <taxon>NPAAA clade</taxon>
        <taxon>Hologalegina</taxon>
        <taxon>IRL clade</taxon>
        <taxon>Trifolieae</taxon>
        <taxon>Trifolium</taxon>
    </lineage>
</organism>
<reference evidence="3 4" key="1">
    <citation type="journal article" date="2018" name="Front. Plant Sci.">
        <title>Red Clover (Trifolium pratense) and Zigzag Clover (T. medium) - A Picture of Genomic Similarities and Differences.</title>
        <authorList>
            <person name="Dluhosova J."/>
            <person name="Istvanek J."/>
            <person name="Nedelnik J."/>
            <person name="Repkova J."/>
        </authorList>
    </citation>
    <scope>NUCLEOTIDE SEQUENCE [LARGE SCALE GENOMIC DNA]</scope>
    <source>
        <strain evidence="4">cv. 10/8</strain>
        <tissue evidence="3">Leaf</tissue>
    </source>
</reference>
<dbReference type="InterPro" id="IPR032675">
    <property type="entry name" value="LRR_dom_sf"/>
</dbReference>
<keyword evidence="1" id="KW-0677">Repeat</keyword>
<evidence type="ECO:0000313" key="4">
    <source>
        <dbReference type="Proteomes" id="UP000265520"/>
    </source>
</evidence>
<dbReference type="PANTHER" id="PTHR15140">
    <property type="entry name" value="TUBULIN-SPECIFIC CHAPERONE E"/>
    <property type="match status" value="1"/>
</dbReference>
<keyword evidence="4" id="KW-1185">Reference proteome</keyword>
<dbReference type="AlphaFoldDB" id="A0A392N8X0"/>
<accession>A0A392N8X0</accession>
<dbReference type="PANTHER" id="PTHR15140:SF37">
    <property type="entry name" value="UBIQUITIN-LIKE DOMAIN-CONTAINING PROTEIN"/>
    <property type="match status" value="1"/>
</dbReference>
<evidence type="ECO:0000256" key="1">
    <source>
        <dbReference type="ARBA" id="ARBA00022737"/>
    </source>
</evidence>
<proteinExistence type="predicted"/>
<dbReference type="SUPFAM" id="SSF52058">
    <property type="entry name" value="L domain-like"/>
    <property type="match status" value="1"/>
</dbReference>
<dbReference type="Pfam" id="PF23598">
    <property type="entry name" value="LRR_14"/>
    <property type="match status" value="1"/>
</dbReference>
<feature type="domain" description="Disease resistance R13L4/SHOC-2-like LRR" evidence="2">
    <location>
        <begin position="3"/>
        <end position="200"/>
    </location>
</feature>
<dbReference type="Gene3D" id="3.80.10.10">
    <property type="entry name" value="Ribonuclease Inhibitor"/>
    <property type="match status" value="1"/>
</dbReference>
<name>A0A392N8X0_9FABA</name>
<sequence length="248" mass="28193">MWNLQTIGFIGVDKRTTYLIEKGSFPKLRTLRLQISKKFKGDVPKMLSSLEQLKNLNELEIFIGWYPLWMLFDRKREEVNQSFEHLGRPSLLRMICPVNHGTHVPDRVIHVTVFPPNITKLTLVGIRHLNDDGMKAIGSLSKLQILILRGLFFDSSSGFDFNFVQDGFPQLQEFQMIDLPIRNWKLANGSMPSLQILIVHNCGMLDSLPSELWSLTTLGKVCVQKPSDAMAAMLQNLKVNNGCGLIVE</sequence>
<dbReference type="EMBL" id="LXQA010028430">
    <property type="protein sequence ID" value="MCH94894.1"/>
    <property type="molecule type" value="Genomic_DNA"/>
</dbReference>
<protein>
    <submittedName>
        <fullName evidence="3">Disease resistance protein</fullName>
    </submittedName>
</protein>
<evidence type="ECO:0000259" key="2">
    <source>
        <dbReference type="Pfam" id="PF23598"/>
    </source>
</evidence>
<dbReference type="Proteomes" id="UP000265520">
    <property type="component" value="Unassembled WGS sequence"/>
</dbReference>
<evidence type="ECO:0000313" key="3">
    <source>
        <dbReference type="EMBL" id="MCH94894.1"/>
    </source>
</evidence>
<dbReference type="InterPro" id="IPR055414">
    <property type="entry name" value="LRR_R13L4/SHOC2-like"/>
</dbReference>
<comment type="caution">
    <text evidence="3">The sequence shown here is derived from an EMBL/GenBank/DDBJ whole genome shotgun (WGS) entry which is preliminary data.</text>
</comment>